<dbReference type="AlphaFoldDB" id="A0A158M6M0"/>
<dbReference type="Pfam" id="PF02517">
    <property type="entry name" value="Rce1-like"/>
    <property type="match status" value="1"/>
</dbReference>
<evidence type="ECO:0000313" key="3">
    <source>
        <dbReference type="EMBL" id="KAK91167.1"/>
    </source>
</evidence>
<reference evidence="3 4" key="1">
    <citation type="submission" date="2014-03" db="EMBL/GenBank/DDBJ databases">
        <title>Genome sequence of Bordetella holmseii.</title>
        <authorList>
            <person name="Harvill E."/>
            <person name="Goodfield L.L."/>
            <person name="Ivanov Y."/>
            <person name="Meyer J.A."/>
            <person name="Newth C."/>
            <person name="Cassiday P."/>
            <person name="Tondella M.L."/>
            <person name="Liao P."/>
            <person name="Zimmerman J."/>
            <person name="Meert K."/>
            <person name="Wessel D."/>
            <person name="Berger J."/>
            <person name="Dean J.M."/>
            <person name="Holubkov R."/>
            <person name="Burr J."/>
            <person name="Liu T."/>
            <person name="Brinkac L.M."/>
            <person name="Sanka R."/>
            <person name="Kim M."/>
            <person name="Losada L."/>
        </authorList>
    </citation>
    <scope>NUCLEOTIDE SEQUENCE [LARGE SCALE GENOMIC DNA]</scope>
    <source>
        <strain evidence="3 4">CDC-H585-BH</strain>
    </source>
</reference>
<dbReference type="InterPro" id="IPR003675">
    <property type="entry name" value="Rce1/LyrA-like_dom"/>
</dbReference>
<gene>
    <name evidence="3" type="ORF">L497_1489</name>
</gene>
<proteinExistence type="predicted"/>
<organism evidence="3 4">
    <name type="scientific">Bordetella holmesii CDC-H585-BH</name>
    <dbReference type="NCBI Taxonomy" id="1331206"/>
    <lineage>
        <taxon>Bacteria</taxon>
        <taxon>Pseudomonadati</taxon>
        <taxon>Pseudomonadota</taxon>
        <taxon>Betaproteobacteria</taxon>
        <taxon>Burkholderiales</taxon>
        <taxon>Alcaligenaceae</taxon>
        <taxon>Bordetella</taxon>
    </lineage>
</organism>
<comment type="caution">
    <text evidence="3">The sequence shown here is derived from an EMBL/GenBank/DDBJ whole genome shotgun (WGS) entry which is preliminary data.</text>
</comment>
<feature type="domain" description="CAAX prenyl protease 2/Lysostaphin resistance protein A-like" evidence="2">
    <location>
        <begin position="1"/>
        <end position="46"/>
    </location>
</feature>
<dbReference type="GO" id="GO:0004175">
    <property type="term" value="F:endopeptidase activity"/>
    <property type="evidence" value="ECO:0007669"/>
    <property type="project" value="UniProtKB-ARBA"/>
</dbReference>
<evidence type="ECO:0000259" key="2">
    <source>
        <dbReference type="Pfam" id="PF02517"/>
    </source>
</evidence>
<keyword evidence="3" id="KW-0645">Protease</keyword>
<dbReference type="GO" id="GO:0080120">
    <property type="term" value="P:CAAX-box protein maturation"/>
    <property type="evidence" value="ECO:0007669"/>
    <property type="project" value="UniProtKB-ARBA"/>
</dbReference>
<dbReference type="PATRIC" id="fig|1331206.3.peg.1684"/>
<feature type="transmembrane region" description="Helical" evidence="1">
    <location>
        <begin position="34"/>
        <end position="54"/>
    </location>
</feature>
<protein>
    <submittedName>
        <fullName evidence="3">CAAX protease self-immunity domain protein</fullName>
    </submittedName>
</protein>
<evidence type="ECO:0000313" key="4">
    <source>
        <dbReference type="Proteomes" id="UP000026682"/>
    </source>
</evidence>
<evidence type="ECO:0000256" key="1">
    <source>
        <dbReference type="SAM" id="Phobius"/>
    </source>
</evidence>
<accession>A0A158M6M0</accession>
<keyword evidence="1" id="KW-0812">Transmembrane</keyword>
<dbReference type="Proteomes" id="UP000026682">
    <property type="component" value="Unassembled WGS sequence"/>
</dbReference>
<keyword evidence="3" id="KW-0378">Hydrolase</keyword>
<dbReference type="GO" id="GO:0006508">
    <property type="term" value="P:proteolysis"/>
    <property type="evidence" value="ECO:0007669"/>
    <property type="project" value="UniProtKB-KW"/>
</dbReference>
<keyword evidence="1" id="KW-0472">Membrane</keyword>
<dbReference type="EMBL" id="JFZZ01000063">
    <property type="protein sequence ID" value="KAK91167.1"/>
    <property type="molecule type" value="Genomic_DNA"/>
</dbReference>
<sequence>MLFGLAHYAGGPGLVALASVAGLFYGWAYQRGGLAAAVVAHLLLNTLHVAFFSYPAVA</sequence>
<keyword evidence="1" id="KW-1133">Transmembrane helix</keyword>
<dbReference type="STRING" id="35814.BBB42_10750"/>
<feature type="transmembrane region" description="Helical" evidence="1">
    <location>
        <begin position="6"/>
        <end position="27"/>
    </location>
</feature>
<name>A0A158M6M0_9BORD</name>